<gene>
    <name evidence="2" type="ORF">INT44_003141</name>
</gene>
<protein>
    <submittedName>
        <fullName evidence="2">Uncharacterized protein</fullName>
    </submittedName>
</protein>
<sequence>MQIIVGFILAFSLGYLTSQYGLFGSVIEEFVDATLSSNKVPHFSSMTLVKRHFSSPIPPPQRGIILVVVGLILSYIFILIPLERIASIESKRSEGYPFRTSAREHLQRRGSF</sequence>
<organism evidence="2 3">
    <name type="scientific">Umbelopsis vinacea</name>
    <dbReference type="NCBI Taxonomy" id="44442"/>
    <lineage>
        <taxon>Eukaryota</taxon>
        <taxon>Fungi</taxon>
        <taxon>Fungi incertae sedis</taxon>
        <taxon>Mucoromycota</taxon>
        <taxon>Mucoromycotina</taxon>
        <taxon>Umbelopsidomycetes</taxon>
        <taxon>Umbelopsidales</taxon>
        <taxon>Umbelopsidaceae</taxon>
        <taxon>Umbelopsis</taxon>
    </lineage>
</organism>
<keyword evidence="1" id="KW-1133">Transmembrane helix</keyword>
<evidence type="ECO:0000313" key="3">
    <source>
        <dbReference type="Proteomes" id="UP000612746"/>
    </source>
</evidence>
<evidence type="ECO:0000256" key="1">
    <source>
        <dbReference type="SAM" id="Phobius"/>
    </source>
</evidence>
<reference evidence="2" key="1">
    <citation type="submission" date="2020-12" db="EMBL/GenBank/DDBJ databases">
        <title>Metabolic potential, ecology and presence of endohyphal bacteria is reflected in genomic diversity of Mucoromycotina.</title>
        <authorList>
            <person name="Muszewska A."/>
            <person name="Okrasinska A."/>
            <person name="Steczkiewicz K."/>
            <person name="Drgas O."/>
            <person name="Orlowska M."/>
            <person name="Perlinska-Lenart U."/>
            <person name="Aleksandrzak-Piekarczyk T."/>
            <person name="Szatraj K."/>
            <person name="Zielenkiewicz U."/>
            <person name="Pilsyk S."/>
            <person name="Malc E."/>
            <person name="Mieczkowski P."/>
            <person name="Kruszewska J.S."/>
            <person name="Biernat P."/>
            <person name="Pawlowska J."/>
        </authorList>
    </citation>
    <scope>NUCLEOTIDE SEQUENCE</scope>
    <source>
        <strain evidence="2">WA0000051536</strain>
    </source>
</reference>
<dbReference type="Proteomes" id="UP000612746">
    <property type="component" value="Unassembled WGS sequence"/>
</dbReference>
<dbReference type="EMBL" id="JAEPRA010000004">
    <property type="protein sequence ID" value="KAG2186914.1"/>
    <property type="molecule type" value="Genomic_DNA"/>
</dbReference>
<dbReference type="AlphaFoldDB" id="A0A8H7Q5J5"/>
<keyword evidence="1" id="KW-0472">Membrane</keyword>
<proteinExistence type="predicted"/>
<dbReference type="OrthoDB" id="70250at2759"/>
<feature type="transmembrane region" description="Helical" evidence="1">
    <location>
        <begin position="63"/>
        <end position="82"/>
    </location>
</feature>
<evidence type="ECO:0000313" key="2">
    <source>
        <dbReference type="EMBL" id="KAG2186914.1"/>
    </source>
</evidence>
<comment type="caution">
    <text evidence="2">The sequence shown here is derived from an EMBL/GenBank/DDBJ whole genome shotgun (WGS) entry which is preliminary data.</text>
</comment>
<keyword evidence="3" id="KW-1185">Reference proteome</keyword>
<keyword evidence="1" id="KW-0812">Transmembrane</keyword>
<accession>A0A8H7Q5J5</accession>
<name>A0A8H7Q5J5_9FUNG</name>